<gene>
    <name evidence="2" type="ORF">EV644_107284</name>
</gene>
<dbReference type="InterPro" id="IPR002560">
    <property type="entry name" value="Transposase_DDE"/>
</dbReference>
<dbReference type="InterPro" id="IPR047951">
    <property type="entry name" value="Transpos_ISL3"/>
</dbReference>
<protein>
    <submittedName>
        <fullName evidence="2">Transposase</fullName>
    </submittedName>
</protein>
<accession>A0ABY2BJ64</accession>
<dbReference type="RefSeq" id="WP_241998583.1">
    <property type="nucleotide sequence ID" value="NZ_SLWM01000007.1"/>
</dbReference>
<dbReference type="EMBL" id="SLWM01000007">
    <property type="protein sequence ID" value="TCO21959.1"/>
    <property type="molecule type" value="Genomic_DNA"/>
</dbReference>
<keyword evidence="3" id="KW-1185">Reference proteome</keyword>
<feature type="domain" description="Transposase IS204/IS1001/IS1096/IS1165 DDE" evidence="1">
    <location>
        <begin position="3"/>
        <end position="245"/>
    </location>
</feature>
<proteinExistence type="predicted"/>
<dbReference type="PANTHER" id="PTHR33498">
    <property type="entry name" value="TRANSPOSASE FOR INSERTION SEQUENCE ELEMENT IS1557"/>
    <property type="match status" value="1"/>
</dbReference>
<dbReference type="NCBIfam" id="NF033550">
    <property type="entry name" value="transpos_ISL3"/>
    <property type="match status" value="1"/>
</dbReference>
<dbReference type="Pfam" id="PF01610">
    <property type="entry name" value="DDE_Tnp_ISL3"/>
    <property type="match status" value="1"/>
</dbReference>
<evidence type="ECO:0000259" key="1">
    <source>
        <dbReference type="Pfam" id="PF01610"/>
    </source>
</evidence>
<name>A0ABY2BJ64_9ACTN</name>
<sequence>MRASNKAVTIMVDLTRDENGCLHARLLDAVEGRSGTVYADWLKNEGLEVTVSVEHAALDPFRGYANAIRDELPDAVAVLDAFHVVKLGSTAIDDVRRRVQQETLGRRGLKDDPLYRIRRTLMTGIEHLTGQQKARLDRHLRVGDPNGEVHLGWQVYQRLRAIYHASTPEAGRRLAEQIIDTLHTCPIPELARLGRTLRQWRKQILAYFDTGGVNNGGTEAINGVIEKTRRLAHGFRNFTNYRLRVLLAADGTRPYRRTPNLA</sequence>
<evidence type="ECO:0000313" key="2">
    <source>
        <dbReference type="EMBL" id="TCO21959.1"/>
    </source>
</evidence>
<dbReference type="PANTHER" id="PTHR33498:SF1">
    <property type="entry name" value="TRANSPOSASE FOR INSERTION SEQUENCE ELEMENT IS1557"/>
    <property type="match status" value="1"/>
</dbReference>
<dbReference type="Proteomes" id="UP000295818">
    <property type="component" value="Unassembled WGS sequence"/>
</dbReference>
<comment type="caution">
    <text evidence="2">The sequence shown here is derived from an EMBL/GenBank/DDBJ whole genome shotgun (WGS) entry which is preliminary data.</text>
</comment>
<reference evidence="2 3" key="1">
    <citation type="journal article" date="2015" name="Stand. Genomic Sci.">
        <title>Genomic Encyclopedia of Bacterial and Archaeal Type Strains, Phase III: the genomes of soil and plant-associated and newly described type strains.</title>
        <authorList>
            <person name="Whitman W.B."/>
            <person name="Woyke T."/>
            <person name="Klenk H.P."/>
            <person name="Zhou Y."/>
            <person name="Lilburn T.G."/>
            <person name="Beck B.J."/>
            <person name="De Vos P."/>
            <person name="Vandamme P."/>
            <person name="Eisen J.A."/>
            <person name="Garrity G."/>
            <person name="Hugenholtz P."/>
            <person name="Kyrpides N.C."/>
        </authorList>
    </citation>
    <scope>NUCLEOTIDE SEQUENCE [LARGE SCALE GENOMIC DNA]</scope>
    <source>
        <strain evidence="2 3">VKM Ac-2538</strain>
    </source>
</reference>
<evidence type="ECO:0000313" key="3">
    <source>
        <dbReference type="Proteomes" id="UP000295818"/>
    </source>
</evidence>
<organism evidence="2 3">
    <name type="scientific">Kribbella orskensis</name>
    <dbReference type="NCBI Taxonomy" id="2512216"/>
    <lineage>
        <taxon>Bacteria</taxon>
        <taxon>Bacillati</taxon>
        <taxon>Actinomycetota</taxon>
        <taxon>Actinomycetes</taxon>
        <taxon>Propionibacteriales</taxon>
        <taxon>Kribbellaceae</taxon>
        <taxon>Kribbella</taxon>
    </lineage>
</organism>